<evidence type="ECO:0000256" key="1">
    <source>
        <dbReference type="SAM" id="Phobius"/>
    </source>
</evidence>
<name>A0ABD2Q5G5_9PLAT</name>
<evidence type="ECO:0000313" key="2">
    <source>
        <dbReference type="EMBL" id="KAL3314835.1"/>
    </source>
</evidence>
<gene>
    <name evidence="2" type="ORF">Ciccas_006535</name>
</gene>
<dbReference type="Proteomes" id="UP001626550">
    <property type="component" value="Unassembled WGS sequence"/>
</dbReference>
<feature type="transmembrane region" description="Helical" evidence="1">
    <location>
        <begin position="52"/>
        <end position="70"/>
    </location>
</feature>
<evidence type="ECO:0000313" key="3">
    <source>
        <dbReference type="Proteomes" id="UP001626550"/>
    </source>
</evidence>
<dbReference type="EMBL" id="JBJKFK010000895">
    <property type="protein sequence ID" value="KAL3314835.1"/>
    <property type="molecule type" value="Genomic_DNA"/>
</dbReference>
<reference evidence="2 3" key="1">
    <citation type="submission" date="2024-11" db="EMBL/GenBank/DDBJ databases">
        <title>Adaptive evolution of stress response genes in parasites aligns with host niche diversity.</title>
        <authorList>
            <person name="Hahn C."/>
            <person name="Resl P."/>
        </authorList>
    </citation>
    <scope>NUCLEOTIDE SEQUENCE [LARGE SCALE GENOMIC DNA]</scope>
    <source>
        <strain evidence="2">EGGRZ-B1_66</strain>
        <tissue evidence="2">Body</tissue>
    </source>
</reference>
<keyword evidence="1" id="KW-0812">Transmembrane</keyword>
<proteinExistence type="predicted"/>
<keyword evidence="1" id="KW-1133">Transmembrane helix</keyword>
<accession>A0ABD2Q5G5</accession>
<feature type="transmembrane region" description="Helical" evidence="1">
    <location>
        <begin position="77"/>
        <end position="100"/>
    </location>
</feature>
<protein>
    <submittedName>
        <fullName evidence="2">Uncharacterized protein</fullName>
    </submittedName>
</protein>
<keyword evidence="1" id="KW-0472">Membrane</keyword>
<feature type="transmembrane region" description="Helical" evidence="1">
    <location>
        <begin position="127"/>
        <end position="148"/>
    </location>
</feature>
<keyword evidence="3" id="KW-1185">Reference proteome</keyword>
<organism evidence="2 3">
    <name type="scientific">Cichlidogyrus casuarinus</name>
    <dbReference type="NCBI Taxonomy" id="1844966"/>
    <lineage>
        <taxon>Eukaryota</taxon>
        <taxon>Metazoa</taxon>
        <taxon>Spiralia</taxon>
        <taxon>Lophotrochozoa</taxon>
        <taxon>Platyhelminthes</taxon>
        <taxon>Monogenea</taxon>
        <taxon>Monopisthocotylea</taxon>
        <taxon>Dactylogyridea</taxon>
        <taxon>Ancyrocephalidae</taxon>
        <taxon>Cichlidogyrus</taxon>
    </lineage>
</organism>
<sequence length="167" mass="18569">MCKKPHSVPVGLSIFTSLMLCVILIIVIVLQFQLPMIQINNILYYNTVYTGYWWGILLFLAAFFVGISACTNSRCSLLFAMVVNAIILGVGVAAITMPLFEYTQISEIKRFLNVTTAPLESNPAAPYYYSIIGLNALSMLILFLHVFIAMGYDSCCSKVDSASDYYD</sequence>
<feature type="transmembrane region" description="Helical" evidence="1">
    <location>
        <begin position="12"/>
        <end position="32"/>
    </location>
</feature>
<dbReference type="AlphaFoldDB" id="A0ABD2Q5G5"/>
<comment type="caution">
    <text evidence="2">The sequence shown here is derived from an EMBL/GenBank/DDBJ whole genome shotgun (WGS) entry which is preliminary data.</text>
</comment>